<evidence type="ECO:0000313" key="3">
    <source>
        <dbReference type="Proteomes" id="UP001612812"/>
    </source>
</evidence>
<dbReference type="EMBL" id="JBITLE010000001">
    <property type="protein sequence ID" value="MFI7261512.1"/>
    <property type="molecule type" value="Genomic_DNA"/>
</dbReference>
<reference evidence="2 3" key="1">
    <citation type="submission" date="2024-10" db="EMBL/GenBank/DDBJ databases">
        <title>The Natural Products Discovery Center: Release of the First 8490 Sequenced Strains for Exploring Actinobacteria Biosynthetic Diversity.</title>
        <authorList>
            <person name="Kalkreuter E."/>
            <person name="Kautsar S.A."/>
            <person name="Yang D."/>
            <person name="Bader C.D."/>
            <person name="Teijaro C.N."/>
            <person name="Fluegel L."/>
            <person name="Davis C.M."/>
            <person name="Simpson J.R."/>
            <person name="Lauterbach L."/>
            <person name="Steele A.D."/>
            <person name="Gui C."/>
            <person name="Meng S."/>
            <person name="Li G."/>
            <person name="Viehrig K."/>
            <person name="Ye F."/>
            <person name="Su P."/>
            <person name="Kiefer A.F."/>
            <person name="Nichols A."/>
            <person name="Cepeda A.J."/>
            <person name="Yan W."/>
            <person name="Fan B."/>
            <person name="Jiang Y."/>
            <person name="Adhikari A."/>
            <person name="Zheng C.-J."/>
            <person name="Schuster L."/>
            <person name="Cowan T.M."/>
            <person name="Smanski M.J."/>
            <person name="Chevrette M.G."/>
            <person name="De Carvalho L.P.S."/>
            <person name="Shen B."/>
        </authorList>
    </citation>
    <scope>NUCLEOTIDE SEQUENCE [LARGE SCALE GENOMIC DNA]</scope>
    <source>
        <strain evidence="2 3">NPDC049845</strain>
    </source>
</reference>
<dbReference type="SUPFAM" id="SSF53335">
    <property type="entry name" value="S-adenosyl-L-methionine-dependent methyltransferases"/>
    <property type="match status" value="1"/>
</dbReference>
<dbReference type="InterPro" id="IPR013216">
    <property type="entry name" value="Methyltransf_11"/>
</dbReference>
<evidence type="ECO:0000259" key="1">
    <source>
        <dbReference type="Pfam" id="PF08241"/>
    </source>
</evidence>
<gene>
    <name evidence="2" type="ORF">ACIBP4_04270</name>
</gene>
<comment type="caution">
    <text evidence="2">The sequence shown here is derived from an EMBL/GenBank/DDBJ whole genome shotgun (WGS) entry which is preliminary data.</text>
</comment>
<dbReference type="CDD" id="cd02440">
    <property type="entry name" value="AdoMet_MTases"/>
    <property type="match status" value="1"/>
</dbReference>
<keyword evidence="2" id="KW-0808">Transferase</keyword>
<dbReference type="RefSeq" id="WP_396754202.1">
    <property type="nucleotide sequence ID" value="NZ_JBITLA010000002.1"/>
</dbReference>
<keyword evidence="3" id="KW-1185">Reference proteome</keyword>
<protein>
    <submittedName>
        <fullName evidence="2">Class I SAM-dependent methyltransferase</fullName>
        <ecNumber evidence="2">2.1.1.-</ecNumber>
    </submittedName>
</protein>
<dbReference type="Pfam" id="PF08241">
    <property type="entry name" value="Methyltransf_11"/>
    <property type="match status" value="1"/>
</dbReference>
<keyword evidence="2" id="KW-0489">Methyltransferase</keyword>
<name>A0ABW7ZI96_9ACTN</name>
<evidence type="ECO:0000313" key="2">
    <source>
        <dbReference type="EMBL" id="MFI7261512.1"/>
    </source>
</evidence>
<dbReference type="InterPro" id="IPR029063">
    <property type="entry name" value="SAM-dependent_MTases_sf"/>
</dbReference>
<dbReference type="EC" id="2.1.1.-" evidence="2"/>
<dbReference type="GO" id="GO:0008168">
    <property type="term" value="F:methyltransferase activity"/>
    <property type="evidence" value="ECO:0007669"/>
    <property type="project" value="UniProtKB-KW"/>
</dbReference>
<organism evidence="2 3">
    <name type="scientific">Micromonospora maritima</name>
    <dbReference type="NCBI Taxonomy" id="986711"/>
    <lineage>
        <taxon>Bacteria</taxon>
        <taxon>Bacillati</taxon>
        <taxon>Actinomycetota</taxon>
        <taxon>Actinomycetes</taxon>
        <taxon>Micromonosporales</taxon>
        <taxon>Micromonosporaceae</taxon>
        <taxon>Micromonospora</taxon>
    </lineage>
</organism>
<sequence>MTIQRDDVVEHFAARARTYDRSSSWCTDEALGAIVLGMAQPGADDAVLDVACGTGLVSRLFSGRVARVVGVDITADMAEQAQPYLDEFVLAPAESLPFEPDTFDVVVCRQGIQFMTLPDAVREMVRVTKPGGRIVLINLCAYGDADRDEYFEVLRLRNPVRRNFFLPDDLARLMTEAGCDEVETERYVSVEDVDAWSDNGAIGEDNREAIREVYRNASPAFQELHSVRMDGGRFVDQMLFVVARGVKPAAPAARNAPR</sequence>
<dbReference type="GO" id="GO:0032259">
    <property type="term" value="P:methylation"/>
    <property type="evidence" value="ECO:0007669"/>
    <property type="project" value="UniProtKB-KW"/>
</dbReference>
<dbReference type="Gene3D" id="3.40.50.150">
    <property type="entry name" value="Vaccinia Virus protein VP39"/>
    <property type="match status" value="1"/>
</dbReference>
<feature type="domain" description="Methyltransferase type 11" evidence="1">
    <location>
        <begin position="48"/>
        <end position="136"/>
    </location>
</feature>
<accession>A0ABW7ZI96</accession>
<dbReference type="PANTHER" id="PTHR43591">
    <property type="entry name" value="METHYLTRANSFERASE"/>
    <property type="match status" value="1"/>
</dbReference>
<proteinExistence type="predicted"/>
<dbReference type="Proteomes" id="UP001612812">
    <property type="component" value="Unassembled WGS sequence"/>
</dbReference>